<evidence type="ECO:0000313" key="3">
    <source>
        <dbReference type="Proteomes" id="UP001629536"/>
    </source>
</evidence>
<dbReference type="InterPro" id="IPR010359">
    <property type="entry name" value="IrrE_HExxH"/>
</dbReference>
<comment type="caution">
    <text evidence="2">The sequence shown here is derived from an EMBL/GenBank/DDBJ whole genome shotgun (WGS) entry which is preliminary data.</text>
</comment>
<dbReference type="EMBL" id="JBFNFH010000014">
    <property type="protein sequence ID" value="MFM1525230.1"/>
    <property type="molecule type" value="Genomic_DNA"/>
</dbReference>
<organism evidence="2 3">
    <name type="scientific">Helcococcus bovis</name>
    <dbReference type="NCBI Taxonomy" id="3153252"/>
    <lineage>
        <taxon>Bacteria</taxon>
        <taxon>Bacillati</taxon>
        <taxon>Bacillota</taxon>
        <taxon>Tissierellia</taxon>
        <taxon>Tissierellales</taxon>
        <taxon>Peptoniphilaceae</taxon>
        <taxon>Helcococcus</taxon>
    </lineage>
</organism>
<evidence type="ECO:0000313" key="2">
    <source>
        <dbReference type="EMBL" id="MFM1525230.1"/>
    </source>
</evidence>
<dbReference type="Gene3D" id="1.10.10.2910">
    <property type="match status" value="1"/>
</dbReference>
<feature type="domain" description="IrrE N-terminal-like" evidence="1">
    <location>
        <begin position="54"/>
        <end position="117"/>
    </location>
</feature>
<dbReference type="RefSeq" id="WP_408126727.1">
    <property type="nucleotide sequence ID" value="NZ_JBFNFH010000014.1"/>
</dbReference>
<keyword evidence="3" id="KW-1185">Reference proteome</keyword>
<dbReference type="Proteomes" id="UP001629536">
    <property type="component" value="Unassembled WGS sequence"/>
</dbReference>
<sequence>MIKRKWIDEIVKGIVAEVGNNNVYDIADFLNISIIKDNEKQNPILKSCDGFYLRSYKNKELIVIKDDLINEKQIIAHELGHALLHMDYDFLLNNKFDLNSKKEKEADYFACRLLFSDLIIEDGIETTEQLANILGIKEDNIKYLVK</sequence>
<name>A0ABW9F724_9FIRM</name>
<dbReference type="Pfam" id="PF06114">
    <property type="entry name" value="Peptidase_M78"/>
    <property type="match status" value="1"/>
</dbReference>
<accession>A0ABW9F724</accession>
<protein>
    <submittedName>
        <fullName evidence="2">ImmA/IrrE family metallo-endopeptidase</fullName>
    </submittedName>
</protein>
<gene>
    <name evidence="2" type="ORF">ABGF40_06025</name>
</gene>
<evidence type="ECO:0000259" key="1">
    <source>
        <dbReference type="Pfam" id="PF06114"/>
    </source>
</evidence>
<proteinExistence type="predicted"/>
<reference evidence="2 3" key="1">
    <citation type="journal article" date="2024" name="Front. Microbiol.">
        <title>Pangenomic and biochemical analyses of Helcococcus ovis reveal widespread tetracycline resistance and a novel bacterial species, Helcococcus bovis.</title>
        <authorList>
            <person name="Cunha F."/>
            <person name="Zhai Y."/>
            <person name="Casaro S."/>
            <person name="Jones K.L."/>
            <person name="Hernandez M."/>
            <person name="Bisinotto R.S."/>
            <person name="Kariyawasam S."/>
            <person name="Brown M.B."/>
            <person name="Phillips A."/>
            <person name="Jeong K.C."/>
            <person name="Galvao K.N."/>
        </authorList>
    </citation>
    <scope>NUCLEOTIDE SEQUENCE [LARGE SCALE GENOMIC DNA]</scope>
    <source>
        <strain evidence="2 3">KG197</strain>
    </source>
</reference>